<feature type="compositionally biased region" description="Polar residues" evidence="7">
    <location>
        <begin position="314"/>
        <end position="330"/>
    </location>
</feature>
<feature type="compositionally biased region" description="Polar residues" evidence="7">
    <location>
        <begin position="288"/>
        <end position="297"/>
    </location>
</feature>
<dbReference type="Proteomes" id="UP000683360">
    <property type="component" value="Unassembled WGS sequence"/>
</dbReference>
<keyword evidence="3 6" id="KW-0238">DNA-binding</keyword>
<keyword evidence="10" id="KW-1185">Reference proteome</keyword>
<dbReference type="AlphaFoldDB" id="A0A8S3UQT2"/>
<accession>A0A8S3UQT2</accession>
<dbReference type="Gene3D" id="1.10.10.60">
    <property type="entry name" value="Homeodomain-like"/>
    <property type="match status" value="1"/>
</dbReference>
<dbReference type="GO" id="GO:0000978">
    <property type="term" value="F:RNA polymerase II cis-regulatory region sequence-specific DNA binding"/>
    <property type="evidence" value="ECO:0007669"/>
    <property type="project" value="TreeGrafter"/>
</dbReference>
<reference evidence="9" key="1">
    <citation type="submission" date="2021-03" db="EMBL/GenBank/DDBJ databases">
        <authorList>
            <person name="Bekaert M."/>
        </authorList>
    </citation>
    <scope>NUCLEOTIDE SEQUENCE</scope>
</reference>
<evidence type="ECO:0000259" key="8">
    <source>
        <dbReference type="PROSITE" id="PS50071"/>
    </source>
</evidence>
<protein>
    <submittedName>
        <fullName evidence="9">Homeobox protein araucan</fullName>
    </submittedName>
</protein>
<feature type="compositionally biased region" description="Polar residues" evidence="7">
    <location>
        <begin position="223"/>
        <end position="236"/>
    </location>
</feature>
<dbReference type="PANTHER" id="PTHR11211:SF40">
    <property type="entry name" value="MIRROR, ISOFORM C"/>
    <property type="match status" value="1"/>
</dbReference>
<feature type="DNA-binding region" description="Homeobox" evidence="6">
    <location>
        <begin position="130"/>
        <end position="192"/>
    </location>
</feature>
<dbReference type="GO" id="GO:0000981">
    <property type="term" value="F:DNA-binding transcription factor activity, RNA polymerase II-specific"/>
    <property type="evidence" value="ECO:0007669"/>
    <property type="project" value="InterPro"/>
</dbReference>
<comment type="subcellular location">
    <subcellularLocation>
        <location evidence="1 6">Nucleus</location>
    </subcellularLocation>
</comment>
<dbReference type="InterPro" id="IPR008422">
    <property type="entry name" value="KN_HD"/>
</dbReference>
<gene>
    <name evidence="9" type="ORF">MEDL_57150</name>
</gene>
<name>A0A8S3UQT2_MYTED</name>
<keyword evidence="4 6" id="KW-0371">Homeobox</keyword>
<dbReference type="EMBL" id="CAJPWZ010002759">
    <property type="protein sequence ID" value="CAG2245105.1"/>
    <property type="molecule type" value="Genomic_DNA"/>
</dbReference>
<evidence type="ECO:0000313" key="10">
    <source>
        <dbReference type="Proteomes" id="UP000683360"/>
    </source>
</evidence>
<comment type="similarity">
    <text evidence="2">Belongs to the TALE/IRO homeobox family.</text>
</comment>
<dbReference type="SUPFAM" id="SSF46689">
    <property type="entry name" value="Homeodomain-like"/>
    <property type="match status" value="1"/>
</dbReference>
<dbReference type="GO" id="GO:0005634">
    <property type="term" value="C:nucleus"/>
    <property type="evidence" value="ECO:0007669"/>
    <property type="project" value="UniProtKB-SubCell"/>
</dbReference>
<dbReference type="InterPro" id="IPR009057">
    <property type="entry name" value="Homeodomain-like_sf"/>
</dbReference>
<dbReference type="Pfam" id="PF05920">
    <property type="entry name" value="Homeobox_KN"/>
    <property type="match status" value="1"/>
</dbReference>
<dbReference type="GO" id="GO:0048468">
    <property type="term" value="P:cell development"/>
    <property type="evidence" value="ECO:0007669"/>
    <property type="project" value="TreeGrafter"/>
</dbReference>
<organism evidence="9 10">
    <name type="scientific">Mytilus edulis</name>
    <name type="common">Blue mussel</name>
    <dbReference type="NCBI Taxonomy" id="6550"/>
    <lineage>
        <taxon>Eukaryota</taxon>
        <taxon>Metazoa</taxon>
        <taxon>Spiralia</taxon>
        <taxon>Lophotrochozoa</taxon>
        <taxon>Mollusca</taxon>
        <taxon>Bivalvia</taxon>
        <taxon>Autobranchia</taxon>
        <taxon>Pteriomorphia</taxon>
        <taxon>Mytilida</taxon>
        <taxon>Mytiloidea</taxon>
        <taxon>Mytilidae</taxon>
        <taxon>Mytilinae</taxon>
        <taxon>Mytilus</taxon>
    </lineage>
</organism>
<feature type="domain" description="Homeobox" evidence="8">
    <location>
        <begin position="128"/>
        <end position="191"/>
    </location>
</feature>
<dbReference type="PANTHER" id="PTHR11211">
    <property type="entry name" value="IROQUOIS-CLASS HOMEODOMAIN PROTEIN IRX"/>
    <property type="match status" value="1"/>
</dbReference>
<dbReference type="PROSITE" id="PS50071">
    <property type="entry name" value="HOMEOBOX_2"/>
    <property type="match status" value="1"/>
</dbReference>
<feature type="compositionally biased region" description="Polar residues" evidence="7">
    <location>
        <begin position="198"/>
        <end position="208"/>
    </location>
</feature>
<feature type="region of interest" description="Disordered" evidence="7">
    <location>
        <begin position="265"/>
        <end position="337"/>
    </location>
</feature>
<comment type="caution">
    <text evidence="9">The sequence shown here is derived from an EMBL/GenBank/DDBJ whole genome shotgun (WGS) entry which is preliminary data.</text>
</comment>
<dbReference type="InterPro" id="IPR001356">
    <property type="entry name" value="HD"/>
</dbReference>
<evidence type="ECO:0000256" key="1">
    <source>
        <dbReference type="ARBA" id="ARBA00004123"/>
    </source>
</evidence>
<evidence type="ECO:0000256" key="7">
    <source>
        <dbReference type="SAM" id="MobiDB-lite"/>
    </source>
</evidence>
<dbReference type="OrthoDB" id="5399138at2759"/>
<sequence length="362" mass="40491">MSFNKESPDHPGSTILSHHLVCGEPYCPRVADPLTNRVVCRCYQTSTTQSHLTMTPNFSAALFHTPLHGDIPSPVSSPMHPNPALRWDNPGLTSMGFGSPFPTLSPAHHNIDNILRTQMYSYMHSGIDPNNGRRKNATRETTAALKAWLKEHKKNPYPTKAEKIMLAIITRMTLTQVSTWFANARRRLKKEHKGEFSSDISFDNISMSSDDEESTKPEPMGTSERNFNNNGNTTLEQELPGYSGMTKDDIYSYASFSFHASRPLTSTPIDHNMNNLPEYPKGDKKTELMNNDSISSGESEDNDSVEEKELKICDTSNEDTCSTSASNSFDSGIKDMRMPERPKFLPPLISKPKIWSISNIIG</sequence>
<evidence type="ECO:0000256" key="2">
    <source>
        <dbReference type="ARBA" id="ARBA00008446"/>
    </source>
</evidence>
<dbReference type="CDD" id="cd00086">
    <property type="entry name" value="homeodomain"/>
    <property type="match status" value="1"/>
</dbReference>
<evidence type="ECO:0000256" key="6">
    <source>
        <dbReference type="PROSITE-ProRule" id="PRU00108"/>
    </source>
</evidence>
<dbReference type="GO" id="GO:0030182">
    <property type="term" value="P:neuron differentiation"/>
    <property type="evidence" value="ECO:0007669"/>
    <property type="project" value="TreeGrafter"/>
</dbReference>
<feature type="region of interest" description="Disordered" evidence="7">
    <location>
        <begin position="192"/>
        <end position="242"/>
    </location>
</feature>
<evidence type="ECO:0000256" key="4">
    <source>
        <dbReference type="ARBA" id="ARBA00023155"/>
    </source>
</evidence>
<dbReference type="PROSITE" id="PS00027">
    <property type="entry name" value="HOMEOBOX_1"/>
    <property type="match status" value="1"/>
</dbReference>
<evidence type="ECO:0000256" key="3">
    <source>
        <dbReference type="ARBA" id="ARBA00023125"/>
    </source>
</evidence>
<keyword evidence="5 6" id="KW-0539">Nucleus</keyword>
<dbReference type="FunFam" id="1.10.10.60:FF:000003">
    <property type="entry name" value="Iroquois-class homeobox protein IRX"/>
    <property type="match status" value="1"/>
</dbReference>
<dbReference type="InterPro" id="IPR017970">
    <property type="entry name" value="Homeobox_CS"/>
</dbReference>
<evidence type="ECO:0000313" key="9">
    <source>
        <dbReference type="EMBL" id="CAG2245105.1"/>
    </source>
</evidence>
<proteinExistence type="inferred from homology"/>
<evidence type="ECO:0000256" key="5">
    <source>
        <dbReference type="ARBA" id="ARBA00023242"/>
    </source>
</evidence>
<feature type="compositionally biased region" description="Polar residues" evidence="7">
    <location>
        <begin position="265"/>
        <end position="275"/>
    </location>
</feature>
<dbReference type="SMART" id="SM00389">
    <property type="entry name" value="HOX"/>
    <property type="match status" value="1"/>
</dbReference>